<gene>
    <name evidence="1" type="ORF">EAG_14482</name>
</gene>
<dbReference type="InParanoid" id="E2APT8"/>
<dbReference type="EMBL" id="GL441581">
    <property type="protein sequence ID" value="EFN64564.1"/>
    <property type="molecule type" value="Genomic_DNA"/>
</dbReference>
<sequence length="233" mass="26022">MFRTFALQEETMLTGRRLSLESLQGGQTSSLRSLPRSLRRSLFRPLAPIKPKACCMHTQEGEMGLGCCAVFPSTLVPPVYRPRLSPLLYSVPPPTTPHFAALHTEYRESTDRKIIETSQFMSLYMYMYTLRARKHAGRRKARTTHKYPINTVEGKREIIRAPLNLRYTLEKDELNLANAAGFLVAKKSNGECAVRAGYSALCNNANSVSGSDNAQGRNVDYGEFDGIGMSINP</sequence>
<dbReference type="AlphaFoldDB" id="E2APT8"/>
<evidence type="ECO:0000313" key="1">
    <source>
        <dbReference type="EMBL" id="EFN64564.1"/>
    </source>
</evidence>
<keyword evidence="2" id="KW-1185">Reference proteome</keyword>
<accession>E2APT8</accession>
<dbReference type="Proteomes" id="UP000000311">
    <property type="component" value="Unassembled WGS sequence"/>
</dbReference>
<evidence type="ECO:0000313" key="2">
    <source>
        <dbReference type="Proteomes" id="UP000000311"/>
    </source>
</evidence>
<organism evidence="2">
    <name type="scientific">Camponotus floridanus</name>
    <name type="common">Florida carpenter ant</name>
    <dbReference type="NCBI Taxonomy" id="104421"/>
    <lineage>
        <taxon>Eukaryota</taxon>
        <taxon>Metazoa</taxon>
        <taxon>Ecdysozoa</taxon>
        <taxon>Arthropoda</taxon>
        <taxon>Hexapoda</taxon>
        <taxon>Insecta</taxon>
        <taxon>Pterygota</taxon>
        <taxon>Neoptera</taxon>
        <taxon>Endopterygota</taxon>
        <taxon>Hymenoptera</taxon>
        <taxon>Apocrita</taxon>
        <taxon>Aculeata</taxon>
        <taxon>Formicoidea</taxon>
        <taxon>Formicidae</taxon>
        <taxon>Formicinae</taxon>
        <taxon>Camponotus</taxon>
    </lineage>
</organism>
<proteinExistence type="predicted"/>
<name>E2APT8_CAMFO</name>
<reference evidence="1 2" key="1">
    <citation type="journal article" date="2010" name="Science">
        <title>Genomic comparison of the ants Camponotus floridanus and Harpegnathos saltator.</title>
        <authorList>
            <person name="Bonasio R."/>
            <person name="Zhang G."/>
            <person name="Ye C."/>
            <person name="Mutti N.S."/>
            <person name="Fang X."/>
            <person name="Qin N."/>
            <person name="Donahue G."/>
            <person name="Yang P."/>
            <person name="Li Q."/>
            <person name="Li C."/>
            <person name="Zhang P."/>
            <person name="Huang Z."/>
            <person name="Berger S.L."/>
            <person name="Reinberg D."/>
            <person name="Wang J."/>
            <person name="Liebig J."/>
        </authorList>
    </citation>
    <scope>NUCLEOTIDE SEQUENCE [LARGE SCALE GENOMIC DNA]</scope>
    <source>
        <strain evidence="2">C129</strain>
    </source>
</reference>
<protein>
    <submittedName>
        <fullName evidence="1">Uncharacterized protein</fullName>
    </submittedName>
</protein>